<comment type="function">
    <text evidence="6">Transcriptional repressor that regulates multiple aspects of plant growth and development.</text>
</comment>
<evidence type="ECO:0000256" key="1">
    <source>
        <dbReference type="ARBA" id="ARBA00004123"/>
    </source>
</evidence>
<keyword evidence="4 6" id="KW-0804">Transcription</keyword>
<dbReference type="PROSITE" id="PS51754">
    <property type="entry name" value="OVATE"/>
    <property type="match status" value="1"/>
</dbReference>
<feature type="compositionally biased region" description="Low complexity" evidence="7">
    <location>
        <begin position="77"/>
        <end position="91"/>
    </location>
</feature>
<evidence type="ECO:0000313" key="9">
    <source>
        <dbReference type="EMBL" id="CDO99066.1"/>
    </source>
</evidence>
<dbReference type="STRING" id="49390.A0A068TS32"/>
<dbReference type="InParanoid" id="A0A068TS32"/>
<feature type="region of interest" description="Disordered" evidence="7">
    <location>
        <begin position="27"/>
        <end position="55"/>
    </location>
</feature>
<feature type="region of interest" description="Disordered" evidence="7">
    <location>
        <begin position="72"/>
        <end position="99"/>
    </location>
</feature>
<keyword evidence="2 6" id="KW-0678">Repressor</keyword>
<dbReference type="Proteomes" id="UP000295252">
    <property type="component" value="Chromosome V"/>
</dbReference>
<dbReference type="GO" id="GO:0045892">
    <property type="term" value="P:negative regulation of DNA-templated transcription"/>
    <property type="evidence" value="ECO:0007669"/>
    <property type="project" value="UniProtKB-UniRule"/>
</dbReference>
<comment type="subcellular location">
    <subcellularLocation>
        <location evidence="1 6">Nucleus</location>
    </subcellularLocation>
</comment>
<name>A0A068TS32_COFCA</name>
<accession>A0A068TS32</accession>
<dbReference type="OMA" id="VICTHEK"/>
<dbReference type="Pfam" id="PF04844">
    <property type="entry name" value="Ovate"/>
    <property type="match status" value="1"/>
</dbReference>
<feature type="domain" description="OVATE" evidence="8">
    <location>
        <begin position="147"/>
        <end position="210"/>
    </location>
</feature>
<gene>
    <name evidence="9" type="ORF">GSCOC_T00026086001</name>
</gene>
<evidence type="ECO:0000256" key="3">
    <source>
        <dbReference type="ARBA" id="ARBA00023015"/>
    </source>
</evidence>
<evidence type="ECO:0000256" key="5">
    <source>
        <dbReference type="ARBA" id="ARBA00023242"/>
    </source>
</evidence>
<evidence type="ECO:0000313" key="10">
    <source>
        <dbReference type="Proteomes" id="UP000295252"/>
    </source>
</evidence>
<protein>
    <recommendedName>
        <fullName evidence="6">Transcription repressor</fullName>
    </recommendedName>
    <alternativeName>
        <fullName evidence="6">Ovate family protein</fullName>
    </alternativeName>
</protein>
<dbReference type="AlphaFoldDB" id="A0A068TS32"/>
<dbReference type="GO" id="GO:0005634">
    <property type="term" value="C:nucleus"/>
    <property type="evidence" value="ECO:0007669"/>
    <property type="project" value="UniProtKB-SubCell"/>
</dbReference>
<evidence type="ECO:0000256" key="2">
    <source>
        <dbReference type="ARBA" id="ARBA00022491"/>
    </source>
</evidence>
<dbReference type="PANTHER" id="PTHR33057">
    <property type="entry name" value="TRANSCRIPTION REPRESSOR OFP7-RELATED"/>
    <property type="match status" value="1"/>
</dbReference>
<evidence type="ECO:0000256" key="7">
    <source>
        <dbReference type="SAM" id="MobiDB-lite"/>
    </source>
</evidence>
<dbReference type="PhylomeDB" id="A0A068TS32"/>
<keyword evidence="5 6" id="KW-0539">Nucleus</keyword>
<dbReference type="OrthoDB" id="690912at2759"/>
<dbReference type="EMBL" id="HG739087">
    <property type="protein sequence ID" value="CDO99066.1"/>
    <property type="molecule type" value="Genomic_DNA"/>
</dbReference>
<dbReference type="Gramene" id="CDO99066">
    <property type="protein sequence ID" value="CDO99066"/>
    <property type="gene ID" value="GSCOC_T00026086001"/>
</dbReference>
<evidence type="ECO:0000256" key="6">
    <source>
        <dbReference type="RuleBase" id="RU367028"/>
    </source>
</evidence>
<dbReference type="InterPro" id="IPR038933">
    <property type="entry name" value="Ovate"/>
</dbReference>
<organism evidence="9 10">
    <name type="scientific">Coffea canephora</name>
    <name type="common">Robusta coffee</name>
    <dbReference type="NCBI Taxonomy" id="49390"/>
    <lineage>
        <taxon>Eukaryota</taxon>
        <taxon>Viridiplantae</taxon>
        <taxon>Streptophyta</taxon>
        <taxon>Embryophyta</taxon>
        <taxon>Tracheophyta</taxon>
        <taxon>Spermatophyta</taxon>
        <taxon>Magnoliopsida</taxon>
        <taxon>eudicotyledons</taxon>
        <taxon>Gunneridae</taxon>
        <taxon>Pentapetalae</taxon>
        <taxon>asterids</taxon>
        <taxon>lamiids</taxon>
        <taxon>Gentianales</taxon>
        <taxon>Rubiaceae</taxon>
        <taxon>Ixoroideae</taxon>
        <taxon>Gardenieae complex</taxon>
        <taxon>Bertiereae - Coffeeae clade</taxon>
        <taxon>Coffeeae</taxon>
        <taxon>Coffea</taxon>
    </lineage>
</organism>
<dbReference type="PANTHER" id="PTHR33057:SF21">
    <property type="entry name" value="TRANSCRIPTION REPRESSOR"/>
    <property type="match status" value="1"/>
</dbReference>
<reference evidence="10" key="1">
    <citation type="journal article" date="2014" name="Science">
        <title>The coffee genome provides insight into the convergent evolution of caffeine biosynthesis.</title>
        <authorList>
            <person name="Denoeud F."/>
            <person name="Carretero-Paulet L."/>
            <person name="Dereeper A."/>
            <person name="Droc G."/>
            <person name="Guyot R."/>
            <person name="Pietrella M."/>
            <person name="Zheng C."/>
            <person name="Alberti A."/>
            <person name="Anthony F."/>
            <person name="Aprea G."/>
            <person name="Aury J.M."/>
            <person name="Bento P."/>
            <person name="Bernard M."/>
            <person name="Bocs S."/>
            <person name="Campa C."/>
            <person name="Cenci A."/>
            <person name="Combes M.C."/>
            <person name="Crouzillat D."/>
            <person name="Da Silva C."/>
            <person name="Daddiego L."/>
            <person name="De Bellis F."/>
            <person name="Dussert S."/>
            <person name="Garsmeur O."/>
            <person name="Gayraud T."/>
            <person name="Guignon V."/>
            <person name="Jahn K."/>
            <person name="Jamilloux V."/>
            <person name="Joet T."/>
            <person name="Labadie K."/>
            <person name="Lan T."/>
            <person name="Leclercq J."/>
            <person name="Lepelley M."/>
            <person name="Leroy T."/>
            <person name="Li L.T."/>
            <person name="Librado P."/>
            <person name="Lopez L."/>
            <person name="Munoz A."/>
            <person name="Noel B."/>
            <person name="Pallavicini A."/>
            <person name="Perrotta G."/>
            <person name="Poncet V."/>
            <person name="Pot D."/>
            <person name="Priyono X."/>
            <person name="Rigoreau M."/>
            <person name="Rouard M."/>
            <person name="Rozas J."/>
            <person name="Tranchant-Dubreuil C."/>
            <person name="VanBuren R."/>
            <person name="Zhang Q."/>
            <person name="Andrade A.C."/>
            <person name="Argout X."/>
            <person name="Bertrand B."/>
            <person name="de Kochko A."/>
            <person name="Graziosi G."/>
            <person name="Henry R.J."/>
            <person name="Jayarama X."/>
            <person name="Ming R."/>
            <person name="Nagai C."/>
            <person name="Rounsley S."/>
            <person name="Sankoff D."/>
            <person name="Giuliano G."/>
            <person name="Albert V.A."/>
            <person name="Wincker P."/>
            <person name="Lashermes P."/>
        </authorList>
    </citation>
    <scope>NUCLEOTIDE SEQUENCE [LARGE SCALE GENOMIC DNA]</scope>
    <source>
        <strain evidence="10">cv. DH200-94</strain>
    </source>
</reference>
<proteinExistence type="predicted"/>
<keyword evidence="10" id="KW-1185">Reference proteome</keyword>
<feature type="compositionally biased region" description="Acidic residues" evidence="7">
    <location>
        <begin position="29"/>
        <end position="40"/>
    </location>
</feature>
<dbReference type="InterPro" id="IPR006458">
    <property type="entry name" value="Ovate_C"/>
</dbReference>
<sequence length="238" mass="26636">MANIFRKNFYLCVSKIKCLPTTLSPPLTLEEEEEEEEEDYHDNAVPINIPNAGTSSSLKNFNSLYRELSSSDAHSNSKSLTSSTDDFFSSSEDSDDNSDSIPDFSTIFASQRFFFSSPGNSNSIIESPVRPQVPEPDNTVVSGGVAIHTYSPDPYTDFRRSMQEMVDAKELKDVKADWDFLHELLLCYLNLNPKHTHKFIIGAFTDLIVSLMSSTTAGHSGQKTDDHHRKCKEPVLVL</sequence>
<dbReference type="NCBIfam" id="TIGR01568">
    <property type="entry name" value="A_thal_3678"/>
    <property type="match status" value="1"/>
</dbReference>
<keyword evidence="3 6" id="KW-0805">Transcription regulation</keyword>
<evidence type="ECO:0000259" key="8">
    <source>
        <dbReference type="PROSITE" id="PS51754"/>
    </source>
</evidence>
<evidence type="ECO:0000256" key="4">
    <source>
        <dbReference type="ARBA" id="ARBA00023163"/>
    </source>
</evidence>